<evidence type="ECO:0000313" key="1">
    <source>
        <dbReference type="EMBL" id="GKV09278.1"/>
    </source>
</evidence>
<dbReference type="Proteomes" id="UP001054252">
    <property type="component" value="Unassembled WGS sequence"/>
</dbReference>
<name>A0AAV5J3V8_9ROSI</name>
<proteinExistence type="predicted"/>
<organism evidence="1 2">
    <name type="scientific">Rubroshorea leprosula</name>
    <dbReference type="NCBI Taxonomy" id="152421"/>
    <lineage>
        <taxon>Eukaryota</taxon>
        <taxon>Viridiplantae</taxon>
        <taxon>Streptophyta</taxon>
        <taxon>Embryophyta</taxon>
        <taxon>Tracheophyta</taxon>
        <taxon>Spermatophyta</taxon>
        <taxon>Magnoliopsida</taxon>
        <taxon>eudicotyledons</taxon>
        <taxon>Gunneridae</taxon>
        <taxon>Pentapetalae</taxon>
        <taxon>rosids</taxon>
        <taxon>malvids</taxon>
        <taxon>Malvales</taxon>
        <taxon>Dipterocarpaceae</taxon>
        <taxon>Rubroshorea</taxon>
    </lineage>
</organism>
<dbReference type="EMBL" id="BPVZ01000030">
    <property type="protein sequence ID" value="GKV09278.1"/>
    <property type="molecule type" value="Genomic_DNA"/>
</dbReference>
<reference evidence="1 2" key="1">
    <citation type="journal article" date="2021" name="Commun. Biol.">
        <title>The genome of Shorea leprosula (Dipterocarpaceae) highlights the ecological relevance of drought in aseasonal tropical rainforests.</title>
        <authorList>
            <person name="Ng K.K.S."/>
            <person name="Kobayashi M.J."/>
            <person name="Fawcett J.A."/>
            <person name="Hatakeyama M."/>
            <person name="Paape T."/>
            <person name="Ng C.H."/>
            <person name="Ang C.C."/>
            <person name="Tnah L.H."/>
            <person name="Lee C.T."/>
            <person name="Nishiyama T."/>
            <person name="Sese J."/>
            <person name="O'Brien M.J."/>
            <person name="Copetti D."/>
            <person name="Mohd Noor M.I."/>
            <person name="Ong R.C."/>
            <person name="Putra M."/>
            <person name="Sireger I.Z."/>
            <person name="Indrioko S."/>
            <person name="Kosugi Y."/>
            <person name="Izuno A."/>
            <person name="Isagi Y."/>
            <person name="Lee S.L."/>
            <person name="Shimizu K.K."/>
        </authorList>
    </citation>
    <scope>NUCLEOTIDE SEQUENCE [LARGE SCALE GENOMIC DNA]</scope>
    <source>
        <strain evidence="1">214</strain>
    </source>
</reference>
<sequence length="96" mass="10611">MDSPRINHNAADSSFPLRRSRSPIRYLCLSSLLDLEKSAVDTHRTNHCLCLSSTDEMLVRGRVSGVPPRISQIGVNDGSGDGRCLMLVDYCQCDET</sequence>
<keyword evidence="2" id="KW-1185">Reference proteome</keyword>
<comment type="caution">
    <text evidence="1">The sequence shown here is derived from an EMBL/GenBank/DDBJ whole genome shotgun (WGS) entry which is preliminary data.</text>
</comment>
<dbReference type="AlphaFoldDB" id="A0AAV5J3V8"/>
<evidence type="ECO:0000313" key="2">
    <source>
        <dbReference type="Proteomes" id="UP001054252"/>
    </source>
</evidence>
<protein>
    <submittedName>
        <fullName evidence="1">Uncharacterized protein</fullName>
    </submittedName>
</protein>
<gene>
    <name evidence="1" type="ORF">SLEP1_g20803</name>
</gene>
<accession>A0AAV5J3V8</accession>